<proteinExistence type="predicted"/>
<accession>A0A552WJP6</accession>
<evidence type="ECO:0000313" key="2">
    <source>
        <dbReference type="EMBL" id="TRW42981.1"/>
    </source>
</evidence>
<sequence>MDSTPPEDEAVELFWAEARKVVGTTRLEGVVGQDPLAALTPPAWSFGTDAEEADELLALVVAGVKTATASALWEWEDEDEPLPQGGDLSIVCDGAGEPRLLVRTTSVQVVPFDQVPAEHAAAEGEGDRTLAHWREVHERYFREVLTTYGREFAEDMPVVLETFTVLHPKPHRRG</sequence>
<dbReference type="SUPFAM" id="SSF88697">
    <property type="entry name" value="PUA domain-like"/>
    <property type="match status" value="1"/>
</dbReference>
<protein>
    <submittedName>
        <fullName evidence="2">ASCH domain-containing protein</fullName>
    </submittedName>
</protein>
<keyword evidence="3" id="KW-1185">Reference proteome</keyword>
<dbReference type="Proteomes" id="UP000318693">
    <property type="component" value="Unassembled WGS sequence"/>
</dbReference>
<evidence type="ECO:0000259" key="1">
    <source>
        <dbReference type="SMART" id="SM01022"/>
    </source>
</evidence>
<dbReference type="EMBL" id="VJXR01000115">
    <property type="protein sequence ID" value="TRW42981.1"/>
    <property type="molecule type" value="Genomic_DNA"/>
</dbReference>
<dbReference type="Gene3D" id="3.10.400.10">
    <property type="entry name" value="Sulfate adenylyltransferase"/>
    <property type="match status" value="1"/>
</dbReference>
<dbReference type="PANTHER" id="PTHR39203">
    <property type="entry name" value="CYTOPLASMIC PROTEIN-RELATED"/>
    <property type="match status" value="1"/>
</dbReference>
<organism evidence="2 3">
    <name type="scientific">Georgenia yuyongxinii</name>
    <dbReference type="NCBI Taxonomy" id="2589797"/>
    <lineage>
        <taxon>Bacteria</taxon>
        <taxon>Bacillati</taxon>
        <taxon>Actinomycetota</taxon>
        <taxon>Actinomycetes</taxon>
        <taxon>Micrococcales</taxon>
        <taxon>Bogoriellaceae</taxon>
        <taxon>Georgenia</taxon>
    </lineage>
</organism>
<dbReference type="RefSeq" id="WP_143420092.1">
    <property type="nucleotide sequence ID" value="NZ_VJXR01000115.1"/>
</dbReference>
<dbReference type="InterPro" id="IPR009326">
    <property type="entry name" value="DUF984"/>
</dbReference>
<name>A0A552WJP6_9MICO</name>
<comment type="caution">
    <text evidence="2">The sequence shown here is derived from an EMBL/GenBank/DDBJ whole genome shotgun (WGS) entry which is preliminary data.</text>
</comment>
<feature type="domain" description="ASCH" evidence="1">
    <location>
        <begin position="44"/>
        <end position="167"/>
    </location>
</feature>
<dbReference type="InterPro" id="IPR015947">
    <property type="entry name" value="PUA-like_sf"/>
</dbReference>
<dbReference type="SMART" id="SM01022">
    <property type="entry name" value="ASCH"/>
    <property type="match status" value="1"/>
</dbReference>
<dbReference type="Pfam" id="PF04266">
    <property type="entry name" value="ASCH"/>
    <property type="match status" value="1"/>
</dbReference>
<gene>
    <name evidence="2" type="ORF">FJ693_19500</name>
</gene>
<dbReference type="CDD" id="cd06553">
    <property type="entry name" value="ASCH_Ef3133_like"/>
    <property type="match status" value="1"/>
</dbReference>
<evidence type="ECO:0000313" key="3">
    <source>
        <dbReference type="Proteomes" id="UP000318693"/>
    </source>
</evidence>
<dbReference type="PANTHER" id="PTHR39203:SF1">
    <property type="entry name" value="CYTOPLASMIC PROTEIN"/>
    <property type="match status" value="1"/>
</dbReference>
<dbReference type="InterPro" id="IPR007374">
    <property type="entry name" value="ASCH_domain"/>
</dbReference>
<reference evidence="2 3" key="1">
    <citation type="submission" date="2019-07" db="EMBL/GenBank/DDBJ databases">
        <title>Georgenia wutianyii sp. nov. and Georgenia *** sp. nov. isolated from plateau pika (Ochotona curzoniae) in the Qinghai-Tibet plateau of China.</title>
        <authorList>
            <person name="Tian Z."/>
        </authorList>
    </citation>
    <scope>NUCLEOTIDE SEQUENCE [LARGE SCALE GENOMIC DNA]</scope>
    <source>
        <strain evidence="2 3">Z446</strain>
    </source>
</reference>
<dbReference type="AlphaFoldDB" id="A0A552WJP6"/>